<dbReference type="PANTHER" id="PTHR21330">
    <property type="entry name" value="E3 SUMO-PROTEIN LIGASE NSE2"/>
    <property type="match status" value="1"/>
</dbReference>
<feature type="domain" description="SP-RING-type" evidence="10">
    <location>
        <begin position="188"/>
        <end position="244"/>
    </location>
</feature>
<evidence type="ECO:0000313" key="12">
    <source>
        <dbReference type="Proteomes" id="UP000092555"/>
    </source>
</evidence>
<evidence type="ECO:0000256" key="9">
    <source>
        <dbReference type="ARBA" id="ARBA00023242"/>
    </source>
</evidence>
<comment type="similarity">
    <text evidence="3">Belongs to the NSE2 family.</text>
</comment>
<keyword evidence="6" id="KW-0863">Zinc-finger</keyword>
<dbReference type="STRING" id="869754.A0A1A0HIB4"/>
<dbReference type="OrthoDB" id="756301at2759"/>
<dbReference type="GO" id="GO:0030915">
    <property type="term" value="C:Smc5-Smc6 complex"/>
    <property type="evidence" value="ECO:0007669"/>
    <property type="project" value="InterPro"/>
</dbReference>
<sequence>MSESPEPNAVAPLPDFNTDLPSYYPVHLSLKMTTDFAPHLYVKQIDEQLVTVRNSVDRFLKYMTSNVHLFQDENATKFLGAQRQNYADLLMLKHKLLNYQDSFKSTQRNIIESRRNEPDLSLENLDFYRNMDKENFADSVALTLDNTLGSDDAFTQTLHADSVYQFLKNALFVIENPEYPLPDESTDEELAVSGGKVSLKDPLSMDYFSEPVISLRCQHVFESKYIRQQLEHNSKIKCPITGCQADLTARDLKDDRLMALRIKVFQARAKKREQRVRI</sequence>
<dbReference type="Gene3D" id="3.30.40.10">
    <property type="entry name" value="Zinc/RING finger domain, C3HC4 (zinc finger)"/>
    <property type="match status" value="1"/>
</dbReference>
<dbReference type="Gene3D" id="1.20.120.1010">
    <property type="match status" value="1"/>
</dbReference>
<comment type="pathway">
    <text evidence="2">Protein modification; protein sumoylation.</text>
</comment>
<keyword evidence="9" id="KW-0539">Nucleus</keyword>
<protein>
    <recommendedName>
        <fullName evidence="10">SP-RING-type domain-containing protein</fullName>
    </recommendedName>
</protein>
<reference evidence="11 12" key="1">
    <citation type="submission" date="2016-05" db="EMBL/GenBank/DDBJ databases">
        <title>Comparative genomics of biotechnologically important yeasts.</title>
        <authorList>
            <consortium name="DOE Joint Genome Institute"/>
            <person name="Riley R."/>
            <person name="Haridas S."/>
            <person name="Wolfe K.H."/>
            <person name="Lopes M.R."/>
            <person name="Hittinger C.T."/>
            <person name="Goker M."/>
            <person name="Salamov A."/>
            <person name="Wisecaver J."/>
            <person name="Long T.M."/>
            <person name="Aerts A.L."/>
            <person name="Barry K."/>
            <person name="Choi C."/>
            <person name="Clum A."/>
            <person name="Coughlan A.Y."/>
            <person name="Deshpande S."/>
            <person name="Douglass A.P."/>
            <person name="Hanson S.J."/>
            <person name="Klenk H.-P."/>
            <person name="LaButti K."/>
            <person name="Lapidus A."/>
            <person name="Lindquist E."/>
            <person name="Lipzen A."/>
            <person name="Meier-kolthoff J.P."/>
            <person name="Ohm R.A."/>
            <person name="Otillar R.P."/>
            <person name="Pangilinan J."/>
            <person name="Peng Y."/>
            <person name="Rokas A."/>
            <person name="Rosa C.A."/>
            <person name="Scheuner C."/>
            <person name="Sibirny A.A."/>
            <person name="Slot J.C."/>
            <person name="Stielow J.B."/>
            <person name="Sun H."/>
            <person name="Kurtzman C.P."/>
            <person name="Blackwell M."/>
            <person name="Grigoriev I.V."/>
            <person name="Jeffries T.W."/>
        </authorList>
    </citation>
    <scope>NUCLEOTIDE SEQUENCE [LARGE SCALE GENOMIC DNA]</scope>
    <source>
        <strain evidence="11 12">NRRL YB-4993</strain>
    </source>
</reference>
<organism evidence="11 12">
    <name type="scientific">Metschnikowia bicuspidata var. bicuspidata NRRL YB-4993</name>
    <dbReference type="NCBI Taxonomy" id="869754"/>
    <lineage>
        <taxon>Eukaryota</taxon>
        <taxon>Fungi</taxon>
        <taxon>Dikarya</taxon>
        <taxon>Ascomycota</taxon>
        <taxon>Saccharomycotina</taxon>
        <taxon>Pichiomycetes</taxon>
        <taxon>Metschnikowiaceae</taxon>
        <taxon>Metschnikowia</taxon>
    </lineage>
</organism>
<dbReference type="Pfam" id="PF11789">
    <property type="entry name" value="zf-Nse"/>
    <property type="match status" value="1"/>
</dbReference>
<dbReference type="GO" id="GO:0016925">
    <property type="term" value="P:protein sumoylation"/>
    <property type="evidence" value="ECO:0007669"/>
    <property type="project" value="UniProtKB-UniPathway"/>
</dbReference>
<dbReference type="GO" id="GO:0000724">
    <property type="term" value="P:double-strand break repair via homologous recombination"/>
    <property type="evidence" value="ECO:0007669"/>
    <property type="project" value="InterPro"/>
</dbReference>
<comment type="caution">
    <text evidence="11">The sequence shown here is derived from an EMBL/GenBank/DDBJ whole genome shotgun (WGS) entry which is preliminary data.</text>
</comment>
<dbReference type="GO" id="GO:0005634">
    <property type="term" value="C:nucleus"/>
    <property type="evidence" value="ECO:0007669"/>
    <property type="project" value="UniProtKB-SubCell"/>
</dbReference>
<keyword evidence="4" id="KW-0808">Transferase</keyword>
<evidence type="ECO:0000256" key="3">
    <source>
        <dbReference type="ARBA" id="ARBA00008212"/>
    </source>
</evidence>
<dbReference type="InterPro" id="IPR013083">
    <property type="entry name" value="Znf_RING/FYVE/PHD"/>
</dbReference>
<evidence type="ECO:0000256" key="8">
    <source>
        <dbReference type="ARBA" id="ARBA00022833"/>
    </source>
</evidence>
<dbReference type="PANTHER" id="PTHR21330:SF1">
    <property type="entry name" value="E3 SUMO-PROTEIN LIGASE NSE2"/>
    <property type="match status" value="1"/>
</dbReference>
<evidence type="ECO:0000256" key="1">
    <source>
        <dbReference type="ARBA" id="ARBA00004123"/>
    </source>
</evidence>
<evidence type="ECO:0000256" key="5">
    <source>
        <dbReference type="ARBA" id="ARBA00022723"/>
    </source>
</evidence>
<proteinExistence type="inferred from homology"/>
<evidence type="ECO:0000256" key="7">
    <source>
        <dbReference type="ARBA" id="ARBA00022786"/>
    </source>
</evidence>
<dbReference type="InterPro" id="IPR004181">
    <property type="entry name" value="Znf_MIZ"/>
</dbReference>
<dbReference type="GeneID" id="30029643"/>
<keyword evidence="8" id="KW-0862">Zinc</keyword>
<dbReference type="AlphaFoldDB" id="A0A1A0HIB4"/>
<keyword evidence="5" id="KW-0479">Metal-binding</keyword>
<dbReference type="SUPFAM" id="SSF57850">
    <property type="entry name" value="RING/U-box"/>
    <property type="match status" value="1"/>
</dbReference>
<keyword evidence="12" id="KW-1185">Reference proteome</keyword>
<name>A0A1A0HIB4_9ASCO</name>
<dbReference type="GO" id="GO:0061665">
    <property type="term" value="F:SUMO ligase activity"/>
    <property type="evidence" value="ECO:0007669"/>
    <property type="project" value="TreeGrafter"/>
</dbReference>
<evidence type="ECO:0000256" key="4">
    <source>
        <dbReference type="ARBA" id="ARBA00022679"/>
    </source>
</evidence>
<comment type="subcellular location">
    <subcellularLocation>
        <location evidence="1">Nucleus</location>
    </subcellularLocation>
</comment>
<dbReference type="Proteomes" id="UP000092555">
    <property type="component" value="Unassembled WGS sequence"/>
</dbReference>
<gene>
    <name evidence="11" type="ORF">METBIDRAFT_35893</name>
</gene>
<dbReference type="InterPro" id="IPR026846">
    <property type="entry name" value="Nse2(Mms21)"/>
</dbReference>
<dbReference type="UniPathway" id="UPA00886"/>
<evidence type="ECO:0000313" key="11">
    <source>
        <dbReference type="EMBL" id="OBA23741.1"/>
    </source>
</evidence>
<evidence type="ECO:0000256" key="6">
    <source>
        <dbReference type="ARBA" id="ARBA00022771"/>
    </source>
</evidence>
<dbReference type="GO" id="GO:0008270">
    <property type="term" value="F:zinc ion binding"/>
    <property type="evidence" value="ECO:0007669"/>
    <property type="project" value="UniProtKB-KW"/>
</dbReference>
<dbReference type="EMBL" id="LXTC01000001">
    <property type="protein sequence ID" value="OBA23741.1"/>
    <property type="molecule type" value="Genomic_DNA"/>
</dbReference>
<keyword evidence="7" id="KW-0833">Ubl conjugation pathway</keyword>
<evidence type="ECO:0000256" key="2">
    <source>
        <dbReference type="ARBA" id="ARBA00004718"/>
    </source>
</evidence>
<accession>A0A1A0HIB4</accession>
<dbReference type="RefSeq" id="XP_018714222.1">
    <property type="nucleotide sequence ID" value="XM_018856667.1"/>
</dbReference>
<dbReference type="CDD" id="cd16651">
    <property type="entry name" value="SPL-RING_NSE2"/>
    <property type="match status" value="1"/>
</dbReference>
<evidence type="ECO:0000259" key="10">
    <source>
        <dbReference type="Pfam" id="PF11789"/>
    </source>
</evidence>